<reference evidence="3" key="2">
    <citation type="submission" date="2013-12" db="EMBL/GenBank/DDBJ databases">
        <authorList>
            <person name="Yu Y."/>
            <person name="Lee S."/>
            <person name="de Baynast K."/>
            <person name="Wissotski M."/>
            <person name="Liu L."/>
            <person name="Talag J."/>
            <person name="Goicoechea J."/>
            <person name="Angelova A."/>
            <person name="Jetty R."/>
            <person name="Kudrna D."/>
            <person name="Golser W."/>
            <person name="Rivera L."/>
            <person name="Zhang J."/>
            <person name="Wing R."/>
        </authorList>
    </citation>
    <scope>NUCLEOTIDE SEQUENCE</scope>
</reference>
<dbReference type="Proteomes" id="UP000032180">
    <property type="component" value="Chromosome 11"/>
</dbReference>
<organism evidence="2 3">
    <name type="scientific">Leersia perrieri</name>
    <dbReference type="NCBI Taxonomy" id="77586"/>
    <lineage>
        <taxon>Eukaryota</taxon>
        <taxon>Viridiplantae</taxon>
        <taxon>Streptophyta</taxon>
        <taxon>Embryophyta</taxon>
        <taxon>Tracheophyta</taxon>
        <taxon>Spermatophyta</taxon>
        <taxon>Magnoliopsida</taxon>
        <taxon>Liliopsida</taxon>
        <taxon>Poales</taxon>
        <taxon>Poaceae</taxon>
        <taxon>BOP clade</taxon>
        <taxon>Oryzoideae</taxon>
        <taxon>Oryzeae</taxon>
        <taxon>Oryzinae</taxon>
        <taxon>Leersia</taxon>
    </lineage>
</organism>
<reference evidence="2 3" key="1">
    <citation type="submission" date="2012-08" db="EMBL/GenBank/DDBJ databases">
        <title>Oryza genome evolution.</title>
        <authorList>
            <person name="Wing R.A."/>
        </authorList>
    </citation>
    <scope>NUCLEOTIDE SEQUENCE</scope>
</reference>
<protein>
    <submittedName>
        <fullName evidence="2">Uncharacterized protein</fullName>
    </submittedName>
</protein>
<dbReference type="EnsemblPlants" id="LPERR11G06500.1">
    <property type="protein sequence ID" value="LPERR11G06500.1"/>
    <property type="gene ID" value="LPERR11G06500"/>
</dbReference>
<feature type="region of interest" description="Disordered" evidence="1">
    <location>
        <begin position="1"/>
        <end position="39"/>
    </location>
</feature>
<sequence>MDNNTKAEVAGWRGIERSNTGTGNGGGGGSGSDLCKRDENLDKGSVHLSSAHQVFDGMSSLLQLFEEDIPLVMKENISRDEARYLLQEELRKMYGVVGGKSSKV</sequence>
<evidence type="ECO:0000313" key="2">
    <source>
        <dbReference type="EnsemblPlants" id="LPERR11G06500.1"/>
    </source>
</evidence>
<proteinExistence type="predicted"/>
<feature type="compositionally biased region" description="Gly residues" evidence="1">
    <location>
        <begin position="22"/>
        <end position="31"/>
    </location>
</feature>
<evidence type="ECO:0000256" key="1">
    <source>
        <dbReference type="SAM" id="MobiDB-lite"/>
    </source>
</evidence>
<dbReference type="HOGENOM" id="CLU_2253988_0_0_1"/>
<dbReference type="Gramene" id="LPERR11G06500.1">
    <property type="protein sequence ID" value="LPERR11G06500.1"/>
    <property type="gene ID" value="LPERR11G06500"/>
</dbReference>
<name>A0A0D9XQH5_9ORYZ</name>
<keyword evidence="3" id="KW-1185">Reference proteome</keyword>
<accession>A0A0D9XQH5</accession>
<dbReference type="AlphaFoldDB" id="A0A0D9XQH5"/>
<reference evidence="2" key="3">
    <citation type="submission" date="2015-04" db="UniProtKB">
        <authorList>
            <consortium name="EnsemblPlants"/>
        </authorList>
    </citation>
    <scope>IDENTIFICATION</scope>
</reference>
<evidence type="ECO:0000313" key="3">
    <source>
        <dbReference type="Proteomes" id="UP000032180"/>
    </source>
</evidence>